<keyword evidence="3 7" id="KW-0489">Methyltransferase</keyword>
<dbReference type="InterPro" id="IPR023095">
    <property type="entry name" value="Ade_MeTrfase_dom_2"/>
</dbReference>
<protein>
    <recommendedName>
        <fullName evidence="2 7">Site-specific DNA-methyltransferase (adenine-specific)</fullName>
        <ecNumber evidence="2 7">2.1.1.72</ecNumber>
    </recommendedName>
</protein>
<keyword evidence="9" id="KW-1185">Reference proteome</keyword>
<proteinExistence type="inferred from homology"/>
<dbReference type="InterPro" id="IPR002052">
    <property type="entry name" value="DNA_methylase_N6_adenine_CS"/>
</dbReference>
<name>A0ABY6G904_9BURK</name>
<dbReference type="PANTHER" id="PTHR30481:SF3">
    <property type="entry name" value="DNA ADENINE METHYLASE"/>
    <property type="match status" value="1"/>
</dbReference>
<dbReference type="NCBIfam" id="TIGR00571">
    <property type="entry name" value="dam"/>
    <property type="match status" value="1"/>
</dbReference>
<evidence type="ECO:0000256" key="5">
    <source>
        <dbReference type="ARBA" id="ARBA00022691"/>
    </source>
</evidence>
<dbReference type="PIRSF" id="PIRSF000398">
    <property type="entry name" value="M_m6A_EcoRV"/>
    <property type="match status" value="1"/>
</dbReference>
<sequence length="262" mass="29561">MTSILRWAGSKRRILPELRSIAPLDFGRYLEPFAGSAVLFFEILPARAVLGDLNPEIFATYSAIRDNPLDVLYYLSSIPQTSEAYYTLRAVDPSSLTRVQRAARLIYLMKSCFNGVYRTNRQGIFNVPLGSKFFSLPDEKNLQAASKALQKVELVCGDFEETLVYASSGDFVYLDPPYSDATRFRGEYSYKGAFHSADLERLVNSCKTLTDNGVRVLLSFKECEAVMDVLSGWSFKHLDVNRSVAGFARSRRSAREILAYNY</sequence>
<dbReference type="PROSITE" id="PS00092">
    <property type="entry name" value="N6_MTASE"/>
    <property type="match status" value="1"/>
</dbReference>
<dbReference type="GO" id="GO:0009007">
    <property type="term" value="F:site-specific DNA-methyltransferase (adenine-specific) activity"/>
    <property type="evidence" value="ECO:0007669"/>
    <property type="project" value="UniProtKB-EC"/>
</dbReference>
<dbReference type="Gene3D" id="3.40.50.150">
    <property type="entry name" value="Vaccinia Virus protein VP39"/>
    <property type="match status" value="1"/>
</dbReference>
<dbReference type="EMBL" id="CP106881">
    <property type="protein sequence ID" value="UYG50959.1"/>
    <property type="molecule type" value="Genomic_DNA"/>
</dbReference>
<evidence type="ECO:0000313" key="9">
    <source>
        <dbReference type="Proteomes" id="UP001162800"/>
    </source>
</evidence>
<reference evidence="8" key="1">
    <citation type="submission" date="2022-09" db="EMBL/GenBank/DDBJ databases">
        <title>The complete genome of Acidovorax sp. 5MLIR.</title>
        <authorList>
            <person name="Liu L."/>
            <person name="Yue J."/>
            <person name="Yang F."/>
            <person name="Yuan J."/>
            <person name="Li L."/>
        </authorList>
    </citation>
    <scope>NUCLEOTIDE SEQUENCE</scope>
    <source>
        <strain evidence="8">5MLIR</strain>
    </source>
</reference>
<accession>A0ABY6G904</accession>
<evidence type="ECO:0000256" key="4">
    <source>
        <dbReference type="ARBA" id="ARBA00022679"/>
    </source>
</evidence>
<dbReference type="PANTHER" id="PTHR30481">
    <property type="entry name" value="DNA ADENINE METHYLASE"/>
    <property type="match status" value="1"/>
</dbReference>
<dbReference type="Proteomes" id="UP001162800">
    <property type="component" value="Chromosome"/>
</dbReference>
<dbReference type="GO" id="GO:0032259">
    <property type="term" value="P:methylation"/>
    <property type="evidence" value="ECO:0007669"/>
    <property type="project" value="UniProtKB-KW"/>
</dbReference>
<evidence type="ECO:0000256" key="2">
    <source>
        <dbReference type="ARBA" id="ARBA00011900"/>
    </source>
</evidence>
<evidence type="ECO:0000256" key="6">
    <source>
        <dbReference type="ARBA" id="ARBA00047942"/>
    </source>
</evidence>
<dbReference type="Pfam" id="PF02086">
    <property type="entry name" value="MethyltransfD12"/>
    <property type="match status" value="1"/>
</dbReference>
<evidence type="ECO:0000313" key="8">
    <source>
        <dbReference type="EMBL" id="UYG50959.1"/>
    </source>
</evidence>
<evidence type="ECO:0000256" key="3">
    <source>
        <dbReference type="ARBA" id="ARBA00022603"/>
    </source>
</evidence>
<comment type="similarity">
    <text evidence="1 7">Belongs to the N(4)/N(6)-methyltransferase family.</text>
</comment>
<dbReference type="SUPFAM" id="SSF53335">
    <property type="entry name" value="S-adenosyl-L-methionine-dependent methyltransferases"/>
    <property type="match status" value="1"/>
</dbReference>
<dbReference type="InterPro" id="IPR012263">
    <property type="entry name" value="M_m6A_EcoRV"/>
</dbReference>
<dbReference type="EC" id="2.1.1.72" evidence="2 7"/>
<dbReference type="InterPro" id="IPR029063">
    <property type="entry name" value="SAM-dependent_MTases_sf"/>
</dbReference>
<dbReference type="InterPro" id="IPR012327">
    <property type="entry name" value="MeTrfase_D12"/>
</dbReference>
<gene>
    <name evidence="8" type="ORF">M9799_12780</name>
</gene>
<dbReference type="PRINTS" id="PR00505">
    <property type="entry name" value="D12N6MTFRASE"/>
</dbReference>
<comment type="catalytic activity">
    <reaction evidence="6 7">
        <text>a 2'-deoxyadenosine in DNA + S-adenosyl-L-methionine = an N(6)-methyl-2'-deoxyadenosine in DNA + S-adenosyl-L-homocysteine + H(+)</text>
        <dbReference type="Rhea" id="RHEA:15197"/>
        <dbReference type="Rhea" id="RHEA-COMP:12418"/>
        <dbReference type="Rhea" id="RHEA-COMP:12419"/>
        <dbReference type="ChEBI" id="CHEBI:15378"/>
        <dbReference type="ChEBI" id="CHEBI:57856"/>
        <dbReference type="ChEBI" id="CHEBI:59789"/>
        <dbReference type="ChEBI" id="CHEBI:90615"/>
        <dbReference type="ChEBI" id="CHEBI:90616"/>
        <dbReference type="EC" id="2.1.1.72"/>
    </reaction>
</comment>
<keyword evidence="5 7" id="KW-0949">S-adenosyl-L-methionine</keyword>
<keyword evidence="4 7" id="KW-0808">Transferase</keyword>
<dbReference type="RefSeq" id="WP_255662393.1">
    <property type="nucleotide sequence ID" value="NZ_JAJNOB010000001.1"/>
</dbReference>
<organism evidence="8 9">
    <name type="scientific">Comamonas endophytica</name>
    <dbReference type="NCBI Taxonomy" id="2949090"/>
    <lineage>
        <taxon>Bacteria</taxon>
        <taxon>Pseudomonadati</taxon>
        <taxon>Pseudomonadota</taxon>
        <taxon>Betaproteobacteria</taxon>
        <taxon>Burkholderiales</taxon>
        <taxon>Comamonadaceae</taxon>
        <taxon>Comamonas</taxon>
    </lineage>
</organism>
<dbReference type="Gene3D" id="1.10.1020.10">
    <property type="entry name" value="Adenine-specific Methyltransferase, Domain 2"/>
    <property type="match status" value="1"/>
</dbReference>
<evidence type="ECO:0000256" key="7">
    <source>
        <dbReference type="RuleBase" id="RU361257"/>
    </source>
</evidence>
<evidence type="ECO:0000256" key="1">
    <source>
        <dbReference type="ARBA" id="ARBA00006594"/>
    </source>
</evidence>